<evidence type="ECO:0000256" key="3">
    <source>
        <dbReference type="ARBA" id="ARBA00022692"/>
    </source>
</evidence>
<proteinExistence type="predicted"/>
<dbReference type="GO" id="GO:0005886">
    <property type="term" value="C:plasma membrane"/>
    <property type="evidence" value="ECO:0007669"/>
    <property type="project" value="UniProtKB-SubCell"/>
</dbReference>
<keyword evidence="4" id="KW-0133">Cell shape</keyword>
<dbReference type="InterPro" id="IPR004268">
    <property type="entry name" value="MurJ"/>
</dbReference>
<feature type="transmembrane region" description="Helical" evidence="8">
    <location>
        <begin position="34"/>
        <end position="58"/>
    </location>
</feature>
<gene>
    <name evidence="9" type="ORF">S01H1_81902</name>
</gene>
<keyword evidence="5" id="KW-0573">Peptidoglycan synthesis</keyword>
<dbReference type="GO" id="GO:0008360">
    <property type="term" value="P:regulation of cell shape"/>
    <property type="evidence" value="ECO:0007669"/>
    <property type="project" value="UniProtKB-KW"/>
</dbReference>
<comment type="caution">
    <text evidence="9">The sequence shown here is derived from an EMBL/GenBank/DDBJ whole genome shotgun (WGS) entry which is preliminary data.</text>
</comment>
<dbReference type="GO" id="GO:0009252">
    <property type="term" value="P:peptidoglycan biosynthetic process"/>
    <property type="evidence" value="ECO:0007669"/>
    <property type="project" value="UniProtKB-KW"/>
</dbReference>
<feature type="transmembrane region" description="Helical" evidence="8">
    <location>
        <begin position="113"/>
        <end position="134"/>
    </location>
</feature>
<sequence>ARQRFVLAALAPMFYNLSIIFGAVFLSGPWGVQGLAAGVVLGSGLHLLVQVPGLFGVGMRYHLEAHWRHPGVREVGRLMLPRMAGLAAAQVNFVVAIFFASRLEEGSISALNYAWMLAIMPLALFGVAIATAVFPTMAQQVATDSLDKMQRTLYASLRYILFLIIPASVGLILLRDPLVSLLLERGEFDPRSASITSSALLF</sequence>
<dbReference type="Pfam" id="PF03023">
    <property type="entry name" value="MurJ"/>
    <property type="match status" value="1"/>
</dbReference>
<evidence type="ECO:0008006" key="10">
    <source>
        <dbReference type="Google" id="ProtNLM"/>
    </source>
</evidence>
<dbReference type="PRINTS" id="PR01806">
    <property type="entry name" value="VIRFACTRMVIN"/>
</dbReference>
<dbReference type="AlphaFoldDB" id="X0YFQ4"/>
<feature type="non-terminal residue" evidence="9">
    <location>
        <position position="1"/>
    </location>
</feature>
<dbReference type="PANTHER" id="PTHR47019:SF1">
    <property type="entry name" value="LIPID II FLIPPASE MURJ"/>
    <property type="match status" value="1"/>
</dbReference>
<evidence type="ECO:0000256" key="4">
    <source>
        <dbReference type="ARBA" id="ARBA00022960"/>
    </source>
</evidence>
<reference evidence="9" key="1">
    <citation type="journal article" date="2014" name="Front. Microbiol.">
        <title>High frequency of phylogenetically diverse reductive dehalogenase-homologous genes in deep subseafloor sedimentary metagenomes.</title>
        <authorList>
            <person name="Kawai M."/>
            <person name="Futagami T."/>
            <person name="Toyoda A."/>
            <person name="Takaki Y."/>
            <person name="Nishi S."/>
            <person name="Hori S."/>
            <person name="Arai W."/>
            <person name="Tsubouchi T."/>
            <person name="Morono Y."/>
            <person name="Uchiyama I."/>
            <person name="Ito T."/>
            <person name="Fujiyama A."/>
            <person name="Inagaki F."/>
            <person name="Takami H."/>
        </authorList>
    </citation>
    <scope>NUCLEOTIDE SEQUENCE</scope>
    <source>
        <strain evidence="9">Expedition CK06-06</strain>
    </source>
</reference>
<feature type="transmembrane region" description="Helical" evidence="8">
    <location>
        <begin position="79"/>
        <end position="101"/>
    </location>
</feature>
<accession>X0YFQ4</accession>
<evidence type="ECO:0000313" key="9">
    <source>
        <dbReference type="EMBL" id="GAG46032.1"/>
    </source>
</evidence>
<dbReference type="EMBL" id="BARS01055474">
    <property type="protein sequence ID" value="GAG46032.1"/>
    <property type="molecule type" value="Genomic_DNA"/>
</dbReference>
<evidence type="ECO:0000256" key="6">
    <source>
        <dbReference type="ARBA" id="ARBA00022989"/>
    </source>
</evidence>
<dbReference type="PANTHER" id="PTHR47019">
    <property type="entry name" value="LIPID II FLIPPASE MURJ"/>
    <property type="match status" value="1"/>
</dbReference>
<protein>
    <recommendedName>
        <fullName evidence="10">Murein biosynthesis integral membrane protein MurJ</fullName>
    </recommendedName>
</protein>
<organism evidence="9">
    <name type="scientific">marine sediment metagenome</name>
    <dbReference type="NCBI Taxonomy" id="412755"/>
    <lineage>
        <taxon>unclassified sequences</taxon>
        <taxon>metagenomes</taxon>
        <taxon>ecological metagenomes</taxon>
    </lineage>
</organism>
<name>X0YFQ4_9ZZZZ</name>
<feature type="non-terminal residue" evidence="9">
    <location>
        <position position="202"/>
    </location>
</feature>
<evidence type="ECO:0000256" key="5">
    <source>
        <dbReference type="ARBA" id="ARBA00022984"/>
    </source>
</evidence>
<dbReference type="GO" id="GO:0034204">
    <property type="term" value="P:lipid translocation"/>
    <property type="evidence" value="ECO:0007669"/>
    <property type="project" value="TreeGrafter"/>
</dbReference>
<feature type="transmembrane region" description="Helical" evidence="8">
    <location>
        <begin position="7"/>
        <end position="28"/>
    </location>
</feature>
<evidence type="ECO:0000256" key="1">
    <source>
        <dbReference type="ARBA" id="ARBA00004651"/>
    </source>
</evidence>
<keyword evidence="2" id="KW-1003">Cell membrane</keyword>
<comment type="subcellular location">
    <subcellularLocation>
        <location evidence="1">Cell membrane</location>
        <topology evidence="1">Multi-pass membrane protein</topology>
    </subcellularLocation>
</comment>
<evidence type="ECO:0000256" key="2">
    <source>
        <dbReference type="ARBA" id="ARBA00022475"/>
    </source>
</evidence>
<feature type="transmembrane region" description="Helical" evidence="8">
    <location>
        <begin position="155"/>
        <end position="174"/>
    </location>
</feature>
<keyword evidence="7 8" id="KW-0472">Membrane</keyword>
<evidence type="ECO:0000256" key="8">
    <source>
        <dbReference type="SAM" id="Phobius"/>
    </source>
</evidence>
<dbReference type="InterPro" id="IPR051050">
    <property type="entry name" value="Lipid_II_flippase_MurJ/MviN"/>
</dbReference>
<keyword evidence="3 8" id="KW-0812">Transmembrane</keyword>
<evidence type="ECO:0000256" key="7">
    <source>
        <dbReference type="ARBA" id="ARBA00023136"/>
    </source>
</evidence>
<dbReference type="GO" id="GO:0015648">
    <property type="term" value="F:lipid-linked peptidoglycan transporter activity"/>
    <property type="evidence" value="ECO:0007669"/>
    <property type="project" value="TreeGrafter"/>
</dbReference>
<keyword evidence="6 8" id="KW-1133">Transmembrane helix</keyword>